<dbReference type="Proteomes" id="UP001583280">
    <property type="component" value="Unassembled WGS sequence"/>
</dbReference>
<feature type="compositionally biased region" description="Basic and acidic residues" evidence="1">
    <location>
        <begin position="127"/>
        <end position="137"/>
    </location>
</feature>
<keyword evidence="3" id="KW-1185">Reference proteome</keyword>
<accession>A0ABR3ZMA8</accession>
<sequence>MSTRMVIVNPPVESPLTPNNGRIAPYSVVTRFWTGPKFSEPTANLRRHYGRAGGLSPRIPRQPMTTQDPGCAHVLWPPVPVPVPVSLPVPGYVSRCYAPLQSGSRSPSCYCPSYTGPQLDIPPKSVQDTHNHGEKCGETQQQTGSPQQPQPQNYHQPAHIDCFCPSYLAQWCGLSNPCYYDVKGFLCRGCGYATSTSECLSTVDSDLETVTDSISGSSSDTASSVSCDVVYSTAASSEAS</sequence>
<organism evidence="2 3">
    <name type="scientific">Ceratocystis pirilliformis</name>
    <dbReference type="NCBI Taxonomy" id="259994"/>
    <lineage>
        <taxon>Eukaryota</taxon>
        <taxon>Fungi</taxon>
        <taxon>Dikarya</taxon>
        <taxon>Ascomycota</taxon>
        <taxon>Pezizomycotina</taxon>
        <taxon>Sordariomycetes</taxon>
        <taxon>Hypocreomycetidae</taxon>
        <taxon>Microascales</taxon>
        <taxon>Ceratocystidaceae</taxon>
        <taxon>Ceratocystis</taxon>
    </lineage>
</organism>
<name>A0ABR3ZMA8_9PEZI</name>
<proteinExistence type="predicted"/>
<gene>
    <name evidence="2" type="ORF">Cpir12675_000551</name>
</gene>
<dbReference type="EMBL" id="JAWDJO010000007">
    <property type="protein sequence ID" value="KAL1901185.1"/>
    <property type="molecule type" value="Genomic_DNA"/>
</dbReference>
<evidence type="ECO:0000313" key="3">
    <source>
        <dbReference type="Proteomes" id="UP001583280"/>
    </source>
</evidence>
<feature type="compositionally biased region" description="Low complexity" evidence="1">
    <location>
        <begin position="140"/>
        <end position="152"/>
    </location>
</feature>
<reference evidence="2 3" key="1">
    <citation type="journal article" date="2024" name="IMA Fungus">
        <title>IMA Genome - F19 : A genome assembly and annotation guide to empower mycologists, including annotated draft genome sequences of Ceratocystis pirilliformis, Diaporthe australafricana, Fusarium ophioides, Paecilomyces lecythidis, and Sporothrix stenoceras.</title>
        <authorList>
            <person name="Aylward J."/>
            <person name="Wilson A.M."/>
            <person name="Visagie C.M."/>
            <person name="Spraker J."/>
            <person name="Barnes I."/>
            <person name="Buitendag C."/>
            <person name="Ceriani C."/>
            <person name="Del Mar Angel L."/>
            <person name="du Plessis D."/>
            <person name="Fuchs T."/>
            <person name="Gasser K."/>
            <person name="Kramer D."/>
            <person name="Li W."/>
            <person name="Munsamy K."/>
            <person name="Piso A."/>
            <person name="Price J.L."/>
            <person name="Sonnekus B."/>
            <person name="Thomas C."/>
            <person name="van der Nest A."/>
            <person name="van Dijk A."/>
            <person name="van Heerden A."/>
            <person name="van Vuuren N."/>
            <person name="Yilmaz N."/>
            <person name="Duong T.A."/>
            <person name="van der Merwe N.A."/>
            <person name="Wingfield M.J."/>
            <person name="Wingfield B.D."/>
        </authorList>
    </citation>
    <scope>NUCLEOTIDE SEQUENCE [LARGE SCALE GENOMIC DNA]</scope>
    <source>
        <strain evidence="2 3">CMW 12675</strain>
    </source>
</reference>
<evidence type="ECO:0000313" key="2">
    <source>
        <dbReference type="EMBL" id="KAL1901185.1"/>
    </source>
</evidence>
<evidence type="ECO:0000256" key="1">
    <source>
        <dbReference type="SAM" id="MobiDB-lite"/>
    </source>
</evidence>
<feature type="region of interest" description="Disordered" evidence="1">
    <location>
        <begin position="120"/>
        <end position="153"/>
    </location>
</feature>
<comment type="caution">
    <text evidence="2">The sequence shown here is derived from an EMBL/GenBank/DDBJ whole genome shotgun (WGS) entry which is preliminary data.</text>
</comment>
<protein>
    <submittedName>
        <fullName evidence="2">Uncharacterized protein</fullName>
    </submittedName>
</protein>